<evidence type="ECO:0000313" key="2">
    <source>
        <dbReference type="EMBL" id="MDO7857445.1"/>
    </source>
</evidence>
<keyword evidence="3" id="KW-1185">Reference proteome</keyword>
<sequence length="581" mass="64649">MISTQNNSGIHNISNSFHHNSVIKDGNVFASNLNNVHSLDAESVLPKNNIKNEMNISGNVGDLHSNNHQQQIDNITQLVIKSNSNITRNMVAKVLGAGNHGSTTQQELNLRPETALVTLTLFAPEELPSALVSAAAKLIKEIDGIQDLNTDENIEVTLKKTQGNLDKQLDKFLSDNITLEKLAICYQEKYVDSAIKHQLSAFFSDEVINSRSTDSFLVSDLNIQKGRDIENTIKEYSNLEQKKYGDKYQHLNNLFRYIEQKIEIISPLKIKMALSEPVKSATPSVKTEDDVIDGMYNPTEKMGAPSSKITNSYNTEYHYHLGSPFSENISQISHQEPGVSNTSFQEPTQATNDKDSALPPSKKPLTRVVFSQPVQEPDVDYDMDNAKDQENTEVKQPIIEKPVTASNKVSPLNNTSLEPQDSSHLIRTEALEESRLPSGEKSIEAKPKTTEFFINTQPKNDFTVNRYQKDENNHWVLKKPDAQKPVTLTANGALTRNQSDKEVYRGEREATKVVVDTSSHLPNAGSLVTLTERGALTRGQAEKERYAVATEEQMKPLNGIIGYQNAATKGGSQWVKFTNNG</sequence>
<gene>
    <name evidence="2" type="ORF">Q5E86_14030</name>
</gene>
<feature type="region of interest" description="Disordered" evidence="1">
    <location>
        <begin position="333"/>
        <end position="366"/>
    </location>
</feature>
<name>A0ABT9AS35_9GAMM</name>
<dbReference type="EMBL" id="JAUQTG010000008">
    <property type="protein sequence ID" value="MDO7857445.1"/>
    <property type="molecule type" value="Genomic_DNA"/>
</dbReference>
<feature type="region of interest" description="Disordered" evidence="1">
    <location>
        <begin position="403"/>
        <end position="423"/>
    </location>
</feature>
<evidence type="ECO:0000256" key="1">
    <source>
        <dbReference type="SAM" id="MobiDB-lite"/>
    </source>
</evidence>
<protein>
    <submittedName>
        <fullName evidence="2">Uncharacterized protein</fullName>
    </submittedName>
</protein>
<evidence type="ECO:0000313" key="3">
    <source>
        <dbReference type="Proteomes" id="UP001176478"/>
    </source>
</evidence>
<feature type="compositionally biased region" description="Polar residues" evidence="1">
    <location>
        <begin position="404"/>
        <end position="423"/>
    </location>
</feature>
<accession>A0ABT9AS35</accession>
<dbReference type="Proteomes" id="UP001176478">
    <property type="component" value="Unassembled WGS sequence"/>
</dbReference>
<comment type="caution">
    <text evidence="2">The sequence shown here is derived from an EMBL/GenBank/DDBJ whole genome shotgun (WGS) entry which is preliminary data.</text>
</comment>
<reference evidence="2" key="1">
    <citation type="submission" date="2023-07" db="EMBL/GenBank/DDBJ databases">
        <authorList>
            <person name="Yang W."/>
            <person name="Chen J."/>
            <person name="Ji P."/>
            <person name="Hu F."/>
        </authorList>
    </citation>
    <scope>NUCLEOTIDE SEQUENCE</scope>
    <source>
        <strain evidence="2">CRE-138-0111</strain>
    </source>
</reference>
<feature type="compositionally biased region" description="Polar residues" evidence="1">
    <location>
        <begin position="333"/>
        <end position="351"/>
    </location>
</feature>
<reference evidence="2" key="2">
    <citation type="journal article" date="2024" name="Int. J. Antimicrob. Agents">
        <title>Identification of a novel Providencia species showing multi-drug-resistant in three patients with hospital-acquired infection.</title>
        <authorList>
            <person name="Yang W."/>
            <person name="Chen J."/>
            <person name="Yang F."/>
            <person name="Ji P."/>
            <person name="Shen S."/>
            <person name="Yin D."/>
            <person name="Hu F."/>
        </authorList>
    </citation>
    <scope>NUCLEOTIDE SEQUENCE</scope>
    <source>
        <strain evidence="2">CRE-138-0111</strain>
    </source>
</reference>
<organism evidence="2 3">
    <name type="scientific">Providencia huashanensis</name>
    <dbReference type="NCBI Taxonomy" id="3037798"/>
    <lineage>
        <taxon>Bacteria</taxon>
        <taxon>Pseudomonadati</taxon>
        <taxon>Pseudomonadota</taxon>
        <taxon>Gammaproteobacteria</taxon>
        <taxon>Enterobacterales</taxon>
        <taxon>Morganellaceae</taxon>
        <taxon>Providencia</taxon>
    </lineage>
</organism>
<proteinExistence type="predicted"/>